<dbReference type="GO" id="GO:0005840">
    <property type="term" value="C:ribosome"/>
    <property type="evidence" value="ECO:0007669"/>
    <property type="project" value="UniProtKB-KW"/>
</dbReference>
<dbReference type="SUPFAM" id="SSF52166">
    <property type="entry name" value="Ribosomal protein L4"/>
    <property type="match status" value="1"/>
</dbReference>
<evidence type="ECO:0000256" key="1">
    <source>
        <dbReference type="ARBA" id="ARBA00010528"/>
    </source>
</evidence>
<feature type="non-terminal residue" evidence="6">
    <location>
        <position position="1"/>
    </location>
</feature>
<dbReference type="EMBL" id="PFED01000052">
    <property type="protein sequence ID" value="PJE63113.1"/>
    <property type="molecule type" value="Genomic_DNA"/>
</dbReference>
<evidence type="ECO:0000256" key="4">
    <source>
        <dbReference type="ARBA" id="ARBA00035244"/>
    </source>
</evidence>
<evidence type="ECO:0000256" key="5">
    <source>
        <dbReference type="ARBA" id="ARBA00035462"/>
    </source>
</evidence>
<evidence type="ECO:0000313" key="7">
    <source>
        <dbReference type="Proteomes" id="UP000229554"/>
    </source>
</evidence>
<dbReference type="PANTHER" id="PTHR10746">
    <property type="entry name" value="50S RIBOSOMAL PROTEIN L4"/>
    <property type="match status" value="1"/>
</dbReference>
<comment type="similarity">
    <text evidence="1">Belongs to the universal ribosomal protein uL4 family.</text>
</comment>
<keyword evidence="2 6" id="KW-0689">Ribosomal protein</keyword>
<dbReference type="Proteomes" id="UP000229554">
    <property type="component" value="Unassembled WGS sequence"/>
</dbReference>
<dbReference type="Gene3D" id="3.40.1370.10">
    <property type="match status" value="1"/>
</dbReference>
<organism evidence="6 7">
    <name type="scientific">Candidatus Roizmanbacteria bacterium CG10_big_fil_rev_8_21_14_0_10_39_6</name>
    <dbReference type="NCBI Taxonomy" id="1974853"/>
    <lineage>
        <taxon>Bacteria</taxon>
        <taxon>Candidatus Roizmaniibacteriota</taxon>
    </lineage>
</organism>
<evidence type="ECO:0000256" key="3">
    <source>
        <dbReference type="ARBA" id="ARBA00023274"/>
    </source>
</evidence>
<dbReference type="Pfam" id="PF00573">
    <property type="entry name" value="Ribosomal_L4"/>
    <property type="match status" value="1"/>
</dbReference>
<dbReference type="GO" id="GO:0003735">
    <property type="term" value="F:structural constituent of ribosome"/>
    <property type="evidence" value="ECO:0007669"/>
    <property type="project" value="InterPro"/>
</dbReference>
<dbReference type="GO" id="GO:0006412">
    <property type="term" value="P:translation"/>
    <property type="evidence" value="ECO:0007669"/>
    <property type="project" value="InterPro"/>
</dbReference>
<gene>
    <name evidence="6" type="primary">rplD</name>
    <name evidence="6" type="ORF">COU88_01310</name>
</gene>
<reference evidence="7" key="1">
    <citation type="submission" date="2017-09" db="EMBL/GenBank/DDBJ databases">
        <title>Depth-based differentiation of microbial function through sediment-hosted aquifers and enrichment of novel symbionts in the deep terrestrial subsurface.</title>
        <authorList>
            <person name="Probst A.J."/>
            <person name="Ladd B."/>
            <person name="Jarett J.K."/>
            <person name="Geller-Mcgrath D.E."/>
            <person name="Sieber C.M.K."/>
            <person name="Emerson J.B."/>
            <person name="Anantharaman K."/>
            <person name="Thomas B.C."/>
            <person name="Malmstrom R."/>
            <person name="Stieglmeier M."/>
            <person name="Klingl A."/>
            <person name="Woyke T."/>
            <person name="Ryan C.M."/>
            <person name="Banfield J.F."/>
        </authorList>
    </citation>
    <scope>NUCLEOTIDE SEQUENCE [LARGE SCALE GENOMIC DNA]</scope>
</reference>
<dbReference type="InterPro" id="IPR013005">
    <property type="entry name" value="Ribosomal_uL4-like"/>
</dbReference>
<dbReference type="GO" id="GO:1990904">
    <property type="term" value="C:ribonucleoprotein complex"/>
    <property type="evidence" value="ECO:0007669"/>
    <property type="project" value="UniProtKB-KW"/>
</dbReference>
<evidence type="ECO:0000256" key="2">
    <source>
        <dbReference type="ARBA" id="ARBA00022980"/>
    </source>
</evidence>
<proteinExistence type="inferred from homology"/>
<dbReference type="PANTHER" id="PTHR10746:SF6">
    <property type="entry name" value="LARGE RIBOSOMAL SUBUNIT PROTEIN UL4M"/>
    <property type="match status" value="1"/>
</dbReference>
<dbReference type="InterPro" id="IPR002136">
    <property type="entry name" value="Ribosomal_uL4"/>
</dbReference>
<keyword evidence="3" id="KW-0687">Ribonucleoprotein</keyword>
<protein>
    <recommendedName>
        <fullName evidence="4">Large ribosomal subunit protein uL4</fullName>
    </recommendedName>
    <alternativeName>
        <fullName evidence="5">50S ribosomal protein L4</fullName>
    </alternativeName>
</protein>
<sequence>TGRARHGDIKAPVFVGGGVAHGVTNTKPKLIMPKKMRRKALFAALSRKQHDKKLFFISQTLFDKKTKTKDVLGSLQKYMDLSKTVFLILPHNHESYKAFANIENIKTVYPSAVNAYRVMKYEKVVFTPESLNEFAQLFTKK</sequence>
<evidence type="ECO:0000313" key="6">
    <source>
        <dbReference type="EMBL" id="PJE63113.1"/>
    </source>
</evidence>
<dbReference type="InterPro" id="IPR023574">
    <property type="entry name" value="Ribosomal_uL4_dom_sf"/>
</dbReference>
<dbReference type="AlphaFoldDB" id="A0A2M8KTB0"/>
<comment type="caution">
    <text evidence="6">The sequence shown here is derived from an EMBL/GenBank/DDBJ whole genome shotgun (WGS) entry which is preliminary data.</text>
</comment>
<name>A0A2M8KTB0_9BACT</name>
<accession>A0A2M8KTB0</accession>